<feature type="transmembrane region" description="Helical" evidence="1">
    <location>
        <begin position="136"/>
        <end position="157"/>
    </location>
</feature>
<dbReference type="AlphaFoldDB" id="A0A2S0K217"/>
<evidence type="ECO:0000313" key="5">
    <source>
        <dbReference type="Proteomes" id="UP000255295"/>
    </source>
</evidence>
<dbReference type="Pfam" id="PF11193">
    <property type="entry name" value="DUF2812"/>
    <property type="match status" value="1"/>
</dbReference>
<evidence type="ECO:0000313" key="3">
    <source>
        <dbReference type="EMBL" id="SUV16792.1"/>
    </source>
</evidence>
<gene>
    <name evidence="2" type="ORF">LS41612_14105</name>
    <name evidence="3" type="ORF">NCTC10338_01877</name>
</gene>
<accession>A0A2S0K217</accession>
<keyword evidence="1" id="KW-0812">Transmembrane</keyword>
<protein>
    <submittedName>
        <fullName evidence="3">Protein of uncharacterized function (DUF2812)</fullName>
    </submittedName>
</protein>
<keyword evidence="1" id="KW-0472">Membrane</keyword>
<dbReference type="Proteomes" id="UP000255295">
    <property type="component" value="Unassembled WGS sequence"/>
</dbReference>
<evidence type="ECO:0000256" key="1">
    <source>
        <dbReference type="SAM" id="Phobius"/>
    </source>
</evidence>
<dbReference type="InterPro" id="IPR021359">
    <property type="entry name" value="DUF2812"/>
</dbReference>
<dbReference type="Proteomes" id="UP000238825">
    <property type="component" value="Chromosome"/>
</dbReference>
<feature type="transmembrane region" description="Helical" evidence="1">
    <location>
        <begin position="110"/>
        <end position="130"/>
    </location>
</feature>
<keyword evidence="1" id="KW-1133">Transmembrane helix</keyword>
<evidence type="ECO:0000313" key="4">
    <source>
        <dbReference type="Proteomes" id="UP000238825"/>
    </source>
</evidence>
<evidence type="ECO:0000313" key="2">
    <source>
        <dbReference type="EMBL" id="AVK97314.1"/>
    </source>
</evidence>
<dbReference type="RefSeq" id="WP_024363511.1">
    <property type="nucleotide sequence ID" value="NZ_BJNS01000001.1"/>
</dbReference>
<name>A0A2S0K217_LYSSH</name>
<dbReference type="GeneID" id="48277330"/>
<sequence>MKKIKFRFFLDYEKEEAWVNDLAAQGWHLQKNIISFFVFEQGEPGKYIYRNELVEGKKKDYYEFLESMNIECVSKFGVWAYYRKEAIDGDFELFSDAPSKIQYLKSITRLFIPIALLNIIIGIFNIITGFTASPVAFMSINLGILNMVMALLMYVPIRKIQRRKKHLEHDLHIFEG</sequence>
<dbReference type="EMBL" id="CP019980">
    <property type="protein sequence ID" value="AVK97314.1"/>
    <property type="molecule type" value="Genomic_DNA"/>
</dbReference>
<reference evidence="2 4" key="1">
    <citation type="submission" date="2017-03" db="EMBL/GenBank/DDBJ databases">
        <title>The whole genome sequencing and assembly of Lysinibacillus sphaericus DSM 28T strain.</title>
        <authorList>
            <person name="Lee Y.-J."/>
            <person name="Yi H."/>
            <person name="Bahn Y.-S."/>
            <person name="Kim J.F."/>
            <person name="Lee D.-W."/>
        </authorList>
    </citation>
    <scope>NUCLEOTIDE SEQUENCE [LARGE SCALE GENOMIC DNA]</scope>
    <source>
        <strain evidence="2 4">DSM 28</strain>
    </source>
</reference>
<reference evidence="3 5" key="2">
    <citation type="submission" date="2018-06" db="EMBL/GenBank/DDBJ databases">
        <authorList>
            <consortium name="Pathogen Informatics"/>
            <person name="Doyle S."/>
        </authorList>
    </citation>
    <scope>NUCLEOTIDE SEQUENCE [LARGE SCALE GENOMIC DNA]</scope>
    <source>
        <strain evidence="3 5">NCTC10338</strain>
    </source>
</reference>
<dbReference type="EMBL" id="UFSZ01000001">
    <property type="protein sequence ID" value="SUV16792.1"/>
    <property type="molecule type" value="Genomic_DNA"/>
</dbReference>
<organism evidence="2 4">
    <name type="scientific">Lysinibacillus sphaericus</name>
    <name type="common">Bacillus sphaericus</name>
    <dbReference type="NCBI Taxonomy" id="1421"/>
    <lineage>
        <taxon>Bacteria</taxon>
        <taxon>Bacillati</taxon>
        <taxon>Bacillota</taxon>
        <taxon>Bacilli</taxon>
        <taxon>Bacillales</taxon>
        <taxon>Bacillaceae</taxon>
        <taxon>Lysinibacillus</taxon>
    </lineage>
</organism>
<proteinExistence type="predicted"/>